<dbReference type="AlphaFoldDB" id="A0AAW4G4L2"/>
<dbReference type="InterPro" id="IPR027417">
    <property type="entry name" value="P-loop_NTPase"/>
</dbReference>
<dbReference type="EMBL" id="JAFFGU010000004">
    <property type="protein sequence ID" value="MBM7278193.1"/>
    <property type="molecule type" value="Genomic_DNA"/>
</dbReference>
<dbReference type="Proteomes" id="UP001195196">
    <property type="component" value="Unassembled WGS sequence"/>
</dbReference>
<dbReference type="InterPro" id="IPR008978">
    <property type="entry name" value="HSP20-like_chaperone"/>
</dbReference>
<evidence type="ECO:0000313" key="6">
    <source>
        <dbReference type="Proteomes" id="UP001195196"/>
    </source>
</evidence>
<dbReference type="Pfam" id="PF02374">
    <property type="entry name" value="ArsA_ATPase"/>
    <property type="match status" value="1"/>
</dbReference>
<evidence type="ECO:0000256" key="1">
    <source>
        <dbReference type="ARBA" id="ARBA00011040"/>
    </source>
</evidence>
<reference evidence="5" key="1">
    <citation type="submission" date="2021-02" db="EMBL/GenBank/DDBJ databases">
        <title>Taxonomy, biology and ecology of Rhodococcus bacteria occurring in California pistachio and other woody hosts as revealed by genome sequence analyses.</title>
        <authorList>
            <person name="Riely B."/>
            <person name="Gai Y."/>
        </authorList>
    </citation>
    <scope>NUCLEOTIDE SEQUENCE</scope>
    <source>
        <strain evidence="5">BP-295</strain>
    </source>
</reference>
<dbReference type="RefSeq" id="WP_204717949.1">
    <property type="nucleotide sequence ID" value="NZ_JAFFGU010000004.1"/>
</dbReference>
<comment type="caution">
    <text evidence="5">The sequence shown here is derived from an EMBL/GenBank/DDBJ whole genome shotgun (WGS) entry which is preliminary data.</text>
</comment>
<dbReference type="InterPro" id="IPR040612">
    <property type="entry name" value="ArsA_HSP20-like"/>
</dbReference>
<evidence type="ECO:0000256" key="2">
    <source>
        <dbReference type="SAM" id="MobiDB-lite"/>
    </source>
</evidence>
<accession>A0AAW4G4L2</accession>
<evidence type="ECO:0000259" key="4">
    <source>
        <dbReference type="Pfam" id="PF17886"/>
    </source>
</evidence>
<feature type="domain" description="ArsA/GET3 Anion-transporting ATPase-like" evidence="3">
    <location>
        <begin position="2"/>
        <end position="223"/>
    </location>
</feature>
<protein>
    <submittedName>
        <fullName evidence="5">ArsA family ATPase</fullName>
    </submittedName>
</protein>
<gene>
    <name evidence="5" type="ORF">JTZ10_10505</name>
</gene>
<dbReference type="InterPro" id="IPR025723">
    <property type="entry name" value="ArsA/GET3_ATPase-like"/>
</dbReference>
<feature type="region of interest" description="Disordered" evidence="2">
    <location>
        <begin position="13"/>
        <end position="35"/>
    </location>
</feature>
<organism evidence="5 6">
    <name type="scientific">Gordonia rubripertincta</name>
    <name type="common">Rhodococcus corallinus</name>
    <dbReference type="NCBI Taxonomy" id="36822"/>
    <lineage>
        <taxon>Bacteria</taxon>
        <taxon>Bacillati</taxon>
        <taxon>Actinomycetota</taxon>
        <taxon>Actinomycetes</taxon>
        <taxon>Mycobacteriales</taxon>
        <taxon>Gordoniaceae</taxon>
        <taxon>Gordonia</taxon>
    </lineage>
</organism>
<sequence>MVLGPGGSGVSAVAAAAASQRPSTPRDSRQAVTRPEQHTLLITVDRWSPVHDWARVYRQPGEPVAVSKFLHLLTLDRLDLTERTWSAFIDVLEHTAGRSKAVLPGVGTLSGIDAAELTSLPGIDDFLLLRRIRDEATSGRWQRIIVDLSGCGDPLQFLRGGSVLSQALNRFWPRHRRLATASERPVMAPLAAAVDAIDRDCADVAELFSDAHAVAVHLVLGADDRARRLAEHYVAGADVMGLPLASVQVNRGVGSESPEDLAAHIEGMLDGPGGSRGVPVALVERSAETIDRMARLRKLAVRLPDPHGVARGSAASVVETVAGTETAFRLSWPQRLPEPDSLALGRSGDDLLVTISGFRHPVRLPSVLRRCIVVDAAWEDGRLTVGFVPDPAVWPRR</sequence>
<evidence type="ECO:0000259" key="3">
    <source>
        <dbReference type="Pfam" id="PF02374"/>
    </source>
</evidence>
<dbReference type="Gene3D" id="3.40.50.300">
    <property type="entry name" value="P-loop containing nucleotide triphosphate hydrolases"/>
    <property type="match status" value="1"/>
</dbReference>
<evidence type="ECO:0000313" key="5">
    <source>
        <dbReference type="EMBL" id="MBM7278193.1"/>
    </source>
</evidence>
<dbReference type="Gene3D" id="2.60.40.790">
    <property type="match status" value="1"/>
</dbReference>
<comment type="similarity">
    <text evidence="1">Belongs to the arsA ATPase family.</text>
</comment>
<proteinExistence type="inferred from homology"/>
<dbReference type="Pfam" id="PF17886">
    <property type="entry name" value="ArsA_HSP20"/>
    <property type="match status" value="1"/>
</dbReference>
<name>A0AAW4G4L2_GORRU</name>
<feature type="domain" description="ArsA HSP20-like" evidence="4">
    <location>
        <begin position="338"/>
        <end position="387"/>
    </location>
</feature>